<proteinExistence type="predicted"/>
<protein>
    <submittedName>
        <fullName evidence="2">Uncharacterized protein</fullName>
    </submittedName>
</protein>
<reference evidence="2 3" key="1">
    <citation type="submission" date="2020-04" db="EMBL/GenBank/DDBJ databases">
        <authorList>
            <person name="De Canck E."/>
        </authorList>
    </citation>
    <scope>NUCLEOTIDE SEQUENCE [LARGE SCALE GENOMIC DNA]</scope>
    <source>
        <strain evidence="2 3">LMG 26690</strain>
    </source>
</reference>
<feature type="compositionally biased region" description="Low complexity" evidence="1">
    <location>
        <begin position="87"/>
        <end position="106"/>
    </location>
</feature>
<gene>
    <name evidence="2" type="ORF">LMG26690_02635</name>
</gene>
<organism evidence="2 3">
    <name type="scientific">Achromobacter animicus</name>
    <dbReference type="NCBI Taxonomy" id="1389935"/>
    <lineage>
        <taxon>Bacteria</taxon>
        <taxon>Pseudomonadati</taxon>
        <taxon>Pseudomonadota</taxon>
        <taxon>Betaproteobacteria</taxon>
        <taxon>Burkholderiales</taxon>
        <taxon>Alcaligenaceae</taxon>
        <taxon>Achromobacter</taxon>
    </lineage>
</organism>
<sequence>MSITYRPPFDEDDERDLRALYRKPGPGANPELDAAVRRRWHPGHSWHPGWGAAACAVMVAGLFAWTDMREAIEDTEPQMQLVAVQESDAAQTAPSASAAPASDPSPLRRVVALQQEPAVPAQPAVSQPASTQPVSTHPAAAQSAAAAAPAEPAAPETAAQESAQAAAQEAPAEAQQVAAFTEQDIEARVAQIRGLIVDDREEDAVQALRELQRGAPDFALPDDLQELSRQNPA</sequence>
<feature type="region of interest" description="Disordered" evidence="1">
    <location>
        <begin position="85"/>
        <end position="106"/>
    </location>
</feature>
<name>A0A6S6ZYL8_9BURK</name>
<feature type="region of interest" description="Disordered" evidence="1">
    <location>
        <begin position="212"/>
        <end position="233"/>
    </location>
</feature>
<feature type="region of interest" description="Disordered" evidence="1">
    <location>
        <begin position="118"/>
        <end position="177"/>
    </location>
</feature>
<dbReference type="RefSeq" id="WP_175123499.1">
    <property type="nucleotide sequence ID" value="NZ_CADIJM010000004.1"/>
</dbReference>
<evidence type="ECO:0000313" key="3">
    <source>
        <dbReference type="Proteomes" id="UP000494214"/>
    </source>
</evidence>
<evidence type="ECO:0000313" key="2">
    <source>
        <dbReference type="EMBL" id="CAB3701045.1"/>
    </source>
</evidence>
<evidence type="ECO:0000256" key="1">
    <source>
        <dbReference type="SAM" id="MobiDB-lite"/>
    </source>
</evidence>
<keyword evidence="3" id="KW-1185">Reference proteome</keyword>
<dbReference type="AlphaFoldDB" id="A0A6S6ZYL8"/>
<accession>A0A6S6ZYL8</accession>
<dbReference type="EMBL" id="CADIJM010000004">
    <property type="protein sequence ID" value="CAB3701045.1"/>
    <property type="molecule type" value="Genomic_DNA"/>
</dbReference>
<dbReference type="Proteomes" id="UP000494214">
    <property type="component" value="Unassembled WGS sequence"/>
</dbReference>